<gene>
    <name evidence="2" type="ORF">N7496_003815</name>
</gene>
<dbReference type="OrthoDB" id="10628623at2759"/>
<protein>
    <submittedName>
        <fullName evidence="2">Uncharacterized protein</fullName>
    </submittedName>
</protein>
<comment type="caution">
    <text evidence="2">The sequence shown here is derived from an EMBL/GenBank/DDBJ whole genome shotgun (WGS) entry which is preliminary data.</text>
</comment>
<evidence type="ECO:0000313" key="3">
    <source>
        <dbReference type="Proteomes" id="UP001147782"/>
    </source>
</evidence>
<dbReference type="RefSeq" id="XP_056558958.1">
    <property type="nucleotide sequence ID" value="XM_056696746.1"/>
</dbReference>
<dbReference type="AlphaFoldDB" id="A0A9W9VGR5"/>
<feature type="region of interest" description="Disordered" evidence="1">
    <location>
        <begin position="51"/>
        <end position="73"/>
    </location>
</feature>
<organism evidence="2 3">
    <name type="scientific">Penicillium cataractarum</name>
    <dbReference type="NCBI Taxonomy" id="2100454"/>
    <lineage>
        <taxon>Eukaryota</taxon>
        <taxon>Fungi</taxon>
        <taxon>Dikarya</taxon>
        <taxon>Ascomycota</taxon>
        <taxon>Pezizomycotina</taxon>
        <taxon>Eurotiomycetes</taxon>
        <taxon>Eurotiomycetidae</taxon>
        <taxon>Eurotiales</taxon>
        <taxon>Aspergillaceae</taxon>
        <taxon>Penicillium</taxon>
    </lineage>
</organism>
<sequence>MPAFAQCVITIQSFGSTQGSRHCKIASAQAGWLHKVPSVCGGGPTLQSTGGGAVTVPAKRGRKHETAKRGPPFTTTATSSFNVQMVHIRCQMVVQRGTMCTFCSLIRPLAR</sequence>
<dbReference type="EMBL" id="JAPZBS010000002">
    <property type="protein sequence ID" value="KAJ5381387.1"/>
    <property type="molecule type" value="Genomic_DNA"/>
</dbReference>
<proteinExistence type="predicted"/>
<dbReference type="GeneID" id="81435923"/>
<reference evidence="2" key="2">
    <citation type="journal article" date="2023" name="IMA Fungus">
        <title>Comparative genomic study of the Penicillium genus elucidates a diverse pangenome and 15 lateral gene transfer events.</title>
        <authorList>
            <person name="Petersen C."/>
            <person name="Sorensen T."/>
            <person name="Nielsen M.R."/>
            <person name="Sondergaard T.E."/>
            <person name="Sorensen J.L."/>
            <person name="Fitzpatrick D.A."/>
            <person name="Frisvad J.C."/>
            <person name="Nielsen K.L."/>
        </authorList>
    </citation>
    <scope>NUCLEOTIDE SEQUENCE</scope>
    <source>
        <strain evidence="2">IBT 29864</strain>
    </source>
</reference>
<name>A0A9W9VGR5_9EURO</name>
<evidence type="ECO:0000313" key="2">
    <source>
        <dbReference type="EMBL" id="KAJ5381387.1"/>
    </source>
</evidence>
<keyword evidence="3" id="KW-1185">Reference proteome</keyword>
<evidence type="ECO:0000256" key="1">
    <source>
        <dbReference type="SAM" id="MobiDB-lite"/>
    </source>
</evidence>
<accession>A0A9W9VGR5</accession>
<reference evidence="2" key="1">
    <citation type="submission" date="2022-11" db="EMBL/GenBank/DDBJ databases">
        <authorList>
            <person name="Petersen C."/>
        </authorList>
    </citation>
    <scope>NUCLEOTIDE SEQUENCE</scope>
    <source>
        <strain evidence="2">IBT 29864</strain>
    </source>
</reference>
<dbReference type="Proteomes" id="UP001147782">
    <property type="component" value="Unassembled WGS sequence"/>
</dbReference>